<protein>
    <submittedName>
        <fullName evidence="1">Uncharacterized protein</fullName>
    </submittedName>
</protein>
<accession>A0ACB6RG54</accession>
<organism evidence="1 2">
    <name type="scientific">Lindgomyces ingoldianus</name>
    <dbReference type="NCBI Taxonomy" id="673940"/>
    <lineage>
        <taxon>Eukaryota</taxon>
        <taxon>Fungi</taxon>
        <taxon>Dikarya</taxon>
        <taxon>Ascomycota</taxon>
        <taxon>Pezizomycotina</taxon>
        <taxon>Dothideomycetes</taxon>
        <taxon>Pleosporomycetidae</taxon>
        <taxon>Pleosporales</taxon>
        <taxon>Lindgomycetaceae</taxon>
        <taxon>Lindgomyces</taxon>
    </lineage>
</organism>
<evidence type="ECO:0000313" key="1">
    <source>
        <dbReference type="EMBL" id="KAF2478339.1"/>
    </source>
</evidence>
<gene>
    <name evidence="1" type="ORF">BDR25DRAFT_365519</name>
</gene>
<proteinExistence type="predicted"/>
<name>A0ACB6RG54_9PLEO</name>
<keyword evidence="2" id="KW-1185">Reference proteome</keyword>
<comment type="caution">
    <text evidence="1">The sequence shown here is derived from an EMBL/GenBank/DDBJ whole genome shotgun (WGS) entry which is preliminary data.</text>
</comment>
<evidence type="ECO:0000313" key="2">
    <source>
        <dbReference type="Proteomes" id="UP000799755"/>
    </source>
</evidence>
<dbReference type="Proteomes" id="UP000799755">
    <property type="component" value="Unassembled WGS sequence"/>
</dbReference>
<reference evidence="1" key="1">
    <citation type="journal article" date="2020" name="Stud. Mycol.">
        <title>101 Dothideomycetes genomes: a test case for predicting lifestyles and emergence of pathogens.</title>
        <authorList>
            <person name="Haridas S."/>
            <person name="Albert R."/>
            <person name="Binder M."/>
            <person name="Bloem J."/>
            <person name="Labutti K."/>
            <person name="Salamov A."/>
            <person name="Andreopoulos B."/>
            <person name="Baker S."/>
            <person name="Barry K."/>
            <person name="Bills G."/>
            <person name="Bluhm B."/>
            <person name="Cannon C."/>
            <person name="Castanera R."/>
            <person name="Culley D."/>
            <person name="Daum C."/>
            <person name="Ezra D."/>
            <person name="Gonzalez J."/>
            <person name="Henrissat B."/>
            <person name="Kuo A."/>
            <person name="Liang C."/>
            <person name="Lipzen A."/>
            <person name="Lutzoni F."/>
            <person name="Magnuson J."/>
            <person name="Mondo S."/>
            <person name="Nolan M."/>
            <person name="Ohm R."/>
            <person name="Pangilinan J."/>
            <person name="Park H.-J."/>
            <person name="Ramirez L."/>
            <person name="Alfaro M."/>
            <person name="Sun H."/>
            <person name="Tritt A."/>
            <person name="Yoshinaga Y."/>
            <person name="Zwiers L.-H."/>
            <person name="Turgeon B."/>
            <person name="Goodwin S."/>
            <person name="Spatafora J."/>
            <person name="Crous P."/>
            <person name="Grigoriev I."/>
        </authorList>
    </citation>
    <scope>NUCLEOTIDE SEQUENCE</scope>
    <source>
        <strain evidence="1">ATCC 200398</strain>
    </source>
</reference>
<sequence length="471" mass="53426">MPGCWTRPLSCETLLDHVAPGRQRKCATTTPQAANKPPTGRPLAARCSGVASPLPPPPSQALHTGASRWGNISPRAMELLTRSRSSSIPRDYSTRLPDRFTVYNAAELLAKLLALDKFLHASSSAQEHLLRYDSILRPSSLEIRQYLEDFVHDTEPAKQLHDLIMGHQVRLRRPDGIAAAWEHAYRNVRQGREWVNETKFNLQVYKGRECTSSEAFAVLPQIDALLGTRLQASFDVLYANVKRFPFLQLPAELRIHIYSYCLPRAPYVSIYDDPTTSYKPPKPNLNLLSVSRQIHAEATKHSYENRILFLKLVRGPNLQPVSVLPLSRAYQTATRMSLDMRNYFKNLEIQIAYNATQPLPRQWGLHETEISLPRLLELFPHLESVLVSFPHPPVIMNSRLHETATRTAEWVAEHTPASIQLFWDFEGFEHWDAKKRIAKLMGGRRGIQLGHSVLKQCLPKKRSPDPAGGNI</sequence>
<dbReference type="EMBL" id="MU003492">
    <property type="protein sequence ID" value="KAF2478339.1"/>
    <property type="molecule type" value="Genomic_DNA"/>
</dbReference>